<dbReference type="PANTHER" id="PTHR30250:SF10">
    <property type="entry name" value="LIPOPOLYSACCHARIDE BIOSYNTHESIS PROTEIN WZXC"/>
    <property type="match status" value="1"/>
</dbReference>
<keyword evidence="4 7" id="KW-0812">Transmembrane</keyword>
<evidence type="ECO:0000313" key="9">
    <source>
        <dbReference type="Proteomes" id="UP000809431"/>
    </source>
</evidence>
<dbReference type="InterPro" id="IPR050833">
    <property type="entry name" value="Poly_Biosynth_Transport"/>
</dbReference>
<keyword evidence="3" id="KW-1003">Cell membrane</keyword>
<feature type="transmembrane region" description="Helical" evidence="7">
    <location>
        <begin position="201"/>
        <end position="218"/>
    </location>
</feature>
<evidence type="ECO:0000256" key="2">
    <source>
        <dbReference type="ARBA" id="ARBA00007430"/>
    </source>
</evidence>
<dbReference type="EMBL" id="JAESND010000001">
    <property type="protein sequence ID" value="MBM3115141.1"/>
    <property type="molecule type" value="Genomic_DNA"/>
</dbReference>
<proteinExistence type="inferred from homology"/>
<evidence type="ECO:0000256" key="5">
    <source>
        <dbReference type="ARBA" id="ARBA00022989"/>
    </source>
</evidence>
<evidence type="ECO:0000256" key="4">
    <source>
        <dbReference type="ARBA" id="ARBA00022692"/>
    </source>
</evidence>
<accession>A0ABS2BHR0</accession>
<feature type="transmembrane region" description="Helical" evidence="7">
    <location>
        <begin position="108"/>
        <end position="130"/>
    </location>
</feature>
<feature type="transmembrane region" description="Helical" evidence="7">
    <location>
        <begin position="471"/>
        <end position="489"/>
    </location>
</feature>
<feature type="transmembrane region" description="Helical" evidence="7">
    <location>
        <begin position="439"/>
        <end position="459"/>
    </location>
</feature>
<comment type="caution">
    <text evidence="8">The sequence shown here is derived from an EMBL/GenBank/DDBJ whole genome shotgun (WGS) entry which is preliminary data.</text>
</comment>
<feature type="transmembrane region" description="Helical" evidence="7">
    <location>
        <begin position="48"/>
        <end position="66"/>
    </location>
</feature>
<feature type="transmembrane region" description="Helical" evidence="7">
    <location>
        <begin position="72"/>
        <end position="96"/>
    </location>
</feature>
<keyword evidence="6 7" id="KW-0472">Membrane</keyword>
<keyword evidence="9" id="KW-1185">Reference proteome</keyword>
<feature type="transmembrane region" description="Helical" evidence="7">
    <location>
        <begin position="177"/>
        <end position="195"/>
    </location>
</feature>
<evidence type="ECO:0000256" key="7">
    <source>
        <dbReference type="SAM" id="Phobius"/>
    </source>
</evidence>
<evidence type="ECO:0000256" key="3">
    <source>
        <dbReference type="ARBA" id="ARBA00022475"/>
    </source>
</evidence>
<evidence type="ECO:0000313" key="8">
    <source>
        <dbReference type="EMBL" id="MBM3115141.1"/>
    </source>
</evidence>
<organism evidence="8 9">
    <name type="scientific">Jeongeupia naejangsanensis</name>
    <dbReference type="NCBI Taxonomy" id="613195"/>
    <lineage>
        <taxon>Bacteria</taxon>
        <taxon>Pseudomonadati</taxon>
        <taxon>Pseudomonadota</taxon>
        <taxon>Betaproteobacteria</taxon>
        <taxon>Neisseriales</taxon>
        <taxon>Chitinibacteraceae</taxon>
        <taxon>Jeongeupia</taxon>
    </lineage>
</organism>
<evidence type="ECO:0000256" key="6">
    <source>
        <dbReference type="ARBA" id="ARBA00023136"/>
    </source>
</evidence>
<feature type="transmembrane region" description="Helical" evidence="7">
    <location>
        <begin position="351"/>
        <end position="370"/>
    </location>
</feature>
<keyword evidence="5 7" id="KW-1133">Transmembrane helix</keyword>
<feature type="transmembrane region" description="Helical" evidence="7">
    <location>
        <begin position="408"/>
        <end position="427"/>
    </location>
</feature>
<reference evidence="8 9" key="1">
    <citation type="submission" date="2021-01" db="EMBL/GenBank/DDBJ databases">
        <title>Draft Genome Sequence and Polyhydroxyalkanoate Biosynthetic Potential of Jeongeupia naejangsanensis Type Strain DSM 24253.</title>
        <authorList>
            <person name="Turrini P."/>
            <person name="Artuso I."/>
            <person name="Lugli G.A."/>
            <person name="Frangipani E."/>
            <person name="Ventura M."/>
            <person name="Visca P."/>
        </authorList>
    </citation>
    <scope>NUCLEOTIDE SEQUENCE [LARGE SCALE GENOMIC DNA]</scope>
    <source>
        <strain evidence="8 9">DSM 24253</strain>
    </source>
</reference>
<dbReference type="Pfam" id="PF13440">
    <property type="entry name" value="Polysacc_synt_3"/>
    <property type="match status" value="1"/>
</dbReference>
<comment type="subcellular location">
    <subcellularLocation>
        <location evidence="1">Cell membrane</location>
        <topology evidence="1">Multi-pass membrane protein</topology>
    </subcellularLocation>
</comment>
<feature type="transmembrane region" description="Helical" evidence="7">
    <location>
        <begin position="321"/>
        <end position="345"/>
    </location>
</feature>
<dbReference type="Proteomes" id="UP000809431">
    <property type="component" value="Unassembled WGS sequence"/>
</dbReference>
<name>A0ABS2BHR0_9NEIS</name>
<gene>
    <name evidence="8" type="ORF">JMJ54_04800</name>
</gene>
<dbReference type="RefSeq" id="WP_203536786.1">
    <property type="nucleotide sequence ID" value="NZ_JAESND010000001.1"/>
</dbReference>
<feature type="transmembrane region" description="Helical" evidence="7">
    <location>
        <begin position="382"/>
        <end position="402"/>
    </location>
</feature>
<protein>
    <submittedName>
        <fullName evidence="8">Oligosaccharide flippase family protein</fullName>
    </submittedName>
</protein>
<feature type="transmembrane region" description="Helical" evidence="7">
    <location>
        <begin position="136"/>
        <end position="156"/>
    </location>
</feature>
<sequence length="499" mass="54996">MIRSRLISAAIAHRMPVSMPSSTIAICRRCAMADTPLMVVVWSLVRTWGGRITSLLVFLVLTRYLAPADIGVAALVSSIVMVVAGLTDMGLAEYLIYKSDSERERNQIFWFQLLVSVLVMLLFELAVPAILRLSGYAEAAQVALMMGVMLPINALARVQDALQRKALQYKGMAIRSLLAVVIAGVVGCTMAVNGFGFWSIAVKHLLEVVIVVALLWGMSDWRPSWRFSWDGFADVFQYGRSMMVGRCVEVLTTYCDDLIVGFALGKVDLGFYAVGKKIYQLLVEMVMSAVSQASGPLFANAKAKGGDLPQTYLLALRSSSWVVLPFFAAVYAVADTVVPLLFGQIYANSVWIVRVYCLVGMLLPFWQFVWSILMAAANASAYMVFAMIRAGLTVSLLLLGSLFGLKGLVWSALLIAILLSICSLHIVKRKIRLRYGEQLGAMRASLNSLVFFGLLAWPIAVWTNGRVEQALSLLLAILFMGFVLWRFYIEFVVSARASR</sequence>
<dbReference type="PANTHER" id="PTHR30250">
    <property type="entry name" value="PST FAMILY PREDICTED COLANIC ACID TRANSPORTER"/>
    <property type="match status" value="1"/>
</dbReference>
<comment type="similarity">
    <text evidence="2">Belongs to the polysaccharide synthase family.</text>
</comment>
<evidence type="ECO:0000256" key="1">
    <source>
        <dbReference type="ARBA" id="ARBA00004651"/>
    </source>
</evidence>